<evidence type="ECO:0000313" key="2">
    <source>
        <dbReference type="EMBL" id="PVD19879.1"/>
    </source>
</evidence>
<dbReference type="EMBL" id="PZQS01000013">
    <property type="protein sequence ID" value="PVD19879.1"/>
    <property type="molecule type" value="Genomic_DNA"/>
</dbReference>
<evidence type="ECO:0000313" key="3">
    <source>
        <dbReference type="Proteomes" id="UP000245119"/>
    </source>
</evidence>
<protein>
    <recommendedName>
        <fullName evidence="1">FIST C-domain domain-containing protein</fullName>
    </recommendedName>
</protein>
<name>A0A2T7NFC3_POMCA</name>
<feature type="domain" description="FIST C-domain" evidence="1">
    <location>
        <begin position="207"/>
        <end position="344"/>
    </location>
</feature>
<organism evidence="2 3">
    <name type="scientific">Pomacea canaliculata</name>
    <name type="common">Golden apple snail</name>
    <dbReference type="NCBI Taxonomy" id="400727"/>
    <lineage>
        <taxon>Eukaryota</taxon>
        <taxon>Metazoa</taxon>
        <taxon>Spiralia</taxon>
        <taxon>Lophotrochozoa</taxon>
        <taxon>Mollusca</taxon>
        <taxon>Gastropoda</taxon>
        <taxon>Caenogastropoda</taxon>
        <taxon>Architaenioglossa</taxon>
        <taxon>Ampullarioidea</taxon>
        <taxon>Ampullariidae</taxon>
        <taxon>Pomacea</taxon>
    </lineage>
</organism>
<dbReference type="Pfam" id="PF10442">
    <property type="entry name" value="FIST_C"/>
    <property type="match status" value="1"/>
</dbReference>
<sequence length="371" mass="41155">MARRTPPNLSSVLTFPQVAKVILSCLPAKTIYTSARLVCKTWNTQADVVLQRRRQYYWDIFQPDQEKDADGCYQKIKDFFEKLPVRPEHVIIFCSSKLWESKIRSFKQATKVTFSKAFQRLLPLRCKVSCIVTDGVIGTSSDLKQTLELEQNDVQAASVLCFGKPSGLELRSLKLNSAIATEMMNHVKRQRGSMPQELASVSKDLKTLLAFSEDSCETEIGQTLYKALGAPLIAGAIVKTLSMGPAHKDEVLSCLGFCGADIQTASVMFSMQVDTSEEAEKVAARLRQKVVGMPLKNSIAFMFACVGRGEYHYGLPSVESSAFRKYFPDTPLLGLFGNGETGYEFPIEGDVGDIPRMFHAYTTAVVLLCLP</sequence>
<reference evidence="2 3" key="1">
    <citation type="submission" date="2018-04" db="EMBL/GenBank/DDBJ databases">
        <title>The genome of golden apple snail Pomacea canaliculata provides insight into stress tolerance and invasive adaptation.</title>
        <authorList>
            <person name="Liu C."/>
            <person name="Liu B."/>
            <person name="Ren Y."/>
            <person name="Zhang Y."/>
            <person name="Wang H."/>
            <person name="Li S."/>
            <person name="Jiang F."/>
            <person name="Yin L."/>
            <person name="Zhang G."/>
            <person name="Qian W."/>
            <person name="Fan W."/>
        </authorList>
    </citation>
    <scope>NUCLEOTIDE SEQUENCE [LARGE SCALE GENOMIC DNA]</scope>
    <source>
        <strain evidence="2">SZHN2017</strain>
        <tissue evidence="2">Muscle</tissue>
    </source>
</reference>
<dbReference type="GO" id="GO:0000209">
    <property type="term" value="P:protein polyubiquitination"/>
    <property type="evidence" value="ECO:0007669"/>
    <property type="project" value="TreeGrafter"/>
</dbReference>
<dbReference type="GO" id="GO:0032436">
    <property type="term" value="P:positive regulation of proteasomal ubiquitin-dependent protein catabolic process"/>
    <property type="evidence" value="ECO:0007669"/>
    <property type="project" value="TreeGrafter"/>
</dbReference>
<evidence type="ECO:0000259" key="1">
    <source>
        <dbReference type="SMART" id="SM01204"/>
    </source>
</evidence>
<dbReference type="AlphaFoldDB" id="A0A2T7NFC3"/>
<dbReference type="PANTHER" id="PTHR14939:SF5">
    <property type="entry name" value="F-BOX ONLY PROTEIN 22"/>
    <property type="match status" value="1"/>
</dbReference>
<dbReference type="STRING" id="400727.A0A2T7NFC3"/>
<dbReference type="Proteomes" id="UP000245119">
    <property type="component" value="Linkage Group LG13"/>
</dbReference>
<dbReference type="PANTHER" id="PTHR14939">
    <property type="entry name" value="F-BOX ONLY PROTEIN 22"/>
    <property type="match status" value="1"/>
</dbReference>
<dbReference type="OrthoDB" id="509497at2759"/>
<dbReference type="InterPro" id="IPR019494">
    <property type="entry name" value="FIST_C"/>
</dbReference>
<accession>A0A2T7NFC3</accession>
<comment type="caution">
    <text evidence="2">The sequence shown here is derived from an EMBL/GenBank/DDBJ whole genome shotgun (WGS) entry which is preliminary data.</text>
</comment>
<keyword evidence="3" id="KW-1185">Reference proteome</keyword>
<gene>
    <name evidence="2" type="ORF">C0Q70_20372</name>
</gene>
<proteinExistence type="predicted"/>
<dbReference type="SMART" id="SM01204">
    <property type="entry name" value="FIST_C"/>
    <property type="match status" value="1"/>
</dbReference>
<dbReference type="InterPro" id="IPR036047">
    <property type="entry name" value="F-box-like_dom_sf"/>
</dbReference>
<dbReference type="SUPFAM" id="SSF81383">
    <property type="entry name" value="F-box domain"/>
    <property type="match status" value="1"/>
</dbReference>